<dbReference type="InterPro" id="IPR008984">
    <property type="entry name" value="SMAD_FHA_dom_sf"/>
</dbReference>
<dbReference type="EMBL" id="JAXBLV010000001">
    <property type="protein sequence ID" value="MDY3557615.1"/>
    <property type="molecule type" value="Genomic_DNA"/>
</dbReference>
<dbReference type="Pfam" id="PF00498">
    <property type="entry name" value="FHA"/>
    <property type="match status" value="1"/>
</dbReference>
<dbReference type="InterPro" id="IPR000253">
    <property type="entry name" value="FHA_dom"/>
</dbReference>
<evidence type="ECO:0000313" key="2">
    <source>
        <dbReference type="EMBL" id="MDY3557615.1"/>
    </source>
</evidence>
<proteinExistence type="predicted"/>
<dbReference type="Proteomes" id="UP001272242">
    <property type="component" value="Unassembled WGS sequence"/>
</dbReference>
<sequence>MPGLFVVRDAWEYASTSSSKPLDRKWFPLVEDVTVIGRDPARDVVIPAIYIRRAEAKIVRENGAYYLESLPHSNATVFEDQVPWCHRTRRVLNYGDLIKIGQYEFAFLNDPTDLIVTAEASHQQRAAADGRGRG</sequence>
<dbReference type="RefSeq" id="WP_320684668.1">
    <property type="nucleotide sequence ID" value="NZ_JAXBLV010000001.1"/>
</dbReference>
<dbReference type="Gene3D" id="2.60.200.20">
    <property type="match status" value="1"/>
</dbReference>
<comment type="caution">
    <text evidence="2">The sequence shown here is derived from an EMBL/GenBank/DDBJ whole genome shotgun (WGS) entry which is preliminary data.</text>
</comment>
<name>A0ABU5ER18_9BACT</name>
<dbReference type="CDD" id="cd00060">
    <property type="entry name" value="FHA"/>
    <property type="match status" value="1"/>
</dbReference>
<feature type="domain" description="FHA" evidence="1">
    <location>
        <begin position="34"/>
        <end position="101"/>
    </location>
</feature>
<reference evidence="3" key="1">
    <citation type="journal article" date="2023" name="Mar. Drugs">
        <title>Gemmata algarum, a Novel Planctomycete Isolated from an Algal Mat, Displays Antimicrobial Activity.</title>
        <authorList>
            <person name="Kumar G."/>
            <person name="Kallscheuer N."/>
            <person name="Kashif M."/>
            <person name="Ahamad S."/>
            <person name="Jagadeeshwari U."/>
            <person name="Pannikurungottu S."/>
            <person name="Haufschild T."/>
            <person name="Kabuu M."/>
            <person name="Sasikala C."/>
            <person name="Jogler C."/>
            <person name="Ramana C."/>
        </authorList>
    </citation>
    <scope>NUCLEOTIDE SEQUENCE [LARGE SCALE GENOMIC DNA]</scope>
    <source>
        <strain evidence="3">JC673</strain>
    </source>
</reference>
<evidence type="ECO:0000259" key="1">
    <source>
        <dbReference type="Pfam" id="PF00498"/>
    </source>
</evidence>
<dbReference type="SUPFAM" id="SSF49879">
    <property type="entry name" value="SMAD/FHA domain"/>
    <property type="match status" value="1"/>
</dbReference>
<protein>
    <submittedName>
        <fullName evidence="2">FHA domain-containing protein</fullName>
    </submittedName>
</protein>
<gene>
    <name evidence="2" type="ORF">R5W23_000142</name>
</gene>
<evidence type="ECO:0000313" key="3">
    <source>
        <dbReference type="Proteomes" id="UP001272242"/>
    </source>
</evidence>
<accession>A0ABU5ER18</accession>
<organism evidence="2 3">
    <name type="scientific">Gemmata algarum</name>
    <dbReference type="NCBI Taxonomy" id="2975278"/>
    <lineage>
        <taxon>Bacteria</taxon>
        <taxon>Pseudomonadati</taxon>
        <taxon>Planctomycetota</taxon>
        <taxon>Planctomycetia</taxon>
        <taxon>Gemmatales</taxon>
        <taxon>Gemmataceae</taxon>
        <taxon>Gemmata</taxon>
    </lineage>
</organism>
<keyword evidence="3" id="KW-1185">Reference proteome</keyword>